<dbReference type="OrthoDB" id="2628807at2759"/>
<comment type="caution">
    <text evidence="2">The sequence shown here is derived from an EMBL/GenBank/DDBJ whole genome shotgun (WGS) entry which is preliminary data.</text>
</comment>
<keyword evidence="3" id="KW-1185">Reference proteome</keyword>
<name>A0A2G8SC86_9APHY</name>
<evidence type="ECO:0000256" key="1">
    <source>
        <dbReference type="SAM" id="MobiDB-lite"/>
    </source>
</evidence>
<feature type="region of interest" description="Disordered" evidence="1">
    <location>
        <begin position="1"/>
        <end position="55"/>
    </location>
</feature>
<sequence>MPPQGSSSAQAGTSKGAKRHHPYNDKKRAPPHNCIPEAGQVSSRSTPSSSTSAALPTGVVRDSFLEVIRDKHPWFKPRNDFDIYTVVNYQGAPDDVWTWLDGQLALLLAAGGNFDGAMAEIRRLLDTPRAVADVTGIKPKPGSPNVFVRPIPNSEYSVRLFPGSLGAREYCMDFVLTSTGEPVNSPFKFDLWTVPSTTTPWLGGMSMRVYSMEKRYGHRDEDIVPGVEKFLLRDGQTCLLRRPGHRDLRFTVPIRAAAMQAASAGQDADEIDFPEII</sequence>
<proteinExistence type="predicted"/>
<gene>
    <name evidence="2" type="ORF">GSI_06060</name>
</gene>
<feature type="compositionally biased region" description="Polar residues" evidence="1">
    <location>
        <begin position="1"/>
        <end position="13"/>
    </location>
</feature>
<accession>A0A2G8SC86</accession>
<evidence type="ECO:0000313" key="2">
    <source>
        <dbReference type="EMBL" id="PIL31361.1"/>
    </source>
</evidence>
<evidence type="ECO:0000313" key="3">
    <source>
        <dbReference type="Proteomes" id="UP000230002"/>
    </source>
</evidence>
<dbReference type="AlphaFoldDB" id="A0A2G8SC86"/>
<protein>
    <submittedName>
        <fullName evidence="2">Uncharacterized protein</fullName>
    </submittedName>
</protein>
<reference evidence="2 3" key="1">
    <citation type="journal article" date="2015" name="Sci. Rep.">
        <title>Chromosome-level genome map provides insights into diverse defense mechanisms in the medicinal fungus Ganoderma sinense.</title>
        <authorList>
            <person name="Zhu Y."/>
            <person name="Xu J."/>
            <person name="Sun C."/>
            <person name="Zhou S."/>
            <person name="Xu H."/>
            <person name="Nelson D.R."/>
            <person name="Qian J."/>
            <person name="Song J."/>
            <person name="Luo H."/>
            <person name="Xiang L."/>
            <person name="Li Y."/>
            <person name="Xu Z."/>
            <person name="Ji A."/>
            <person name="Wang L."/>
            <person name="Lu S."/>
            <person name="Hayward A."/>
            <person name="Sun W."/>
            <person name="Li X."/>
            <person name="Schwartz D.C."/>
            <person name="Wang Y."/>
            <person name="Chen S."/>
        </authorList>
    </citation>
    <scope>NUCLEOTIDE SEQUENCE [LARGE SCALE GENOMIC DNA]</scope>
    <source>
        <strain evidence="2 3">ZZ0214-1</strain>
    </source>
</reference>
<feature type="compositionally biased region" description="Low complexity" evidence="1">
    <location>
        <begin position="42"/>
        <end position="52"/>
    </location>
</feature>
<organism evidence="2 3">
    <name type="scientific">Ganoderma sinense ZZ0214-1</name>
    <dbReference type="NCBI Taxonomy" id="1077348"/>
    <lineage>
        <taxon>Eukaryota</taxon>
        <taxon>Fungi</taxon>
        <taxon>Dikarya</taxon>
        <taxon>Basidiomycota</taxon>
        <taxon>Agaricomycotina</taxon>
        <taxon>Agaricomycetes</taxon>
        <taxon>Polyporales</taxon>
        <taxon>Polyporaceae</taxon>
        <taxon>Ganoderma</taxon>
    </lineage>
</organism>
<dbReference type="EMBL" id="AYKW01000012">
    <property type="protein sequence ID" value="PIL31361.1"/>
    <property type="molecule type" value="Genomic_DNA"/>
</dbReference>
<dbReference type="Proteomes" id="UP000230002">
    <property type="component" value="Unassembled WGS sequence"/>
</dbReference>